<feature type="non-terminal residue" evidence="1">
    <location>
        <position position="278"/>
    </location>
</feature>
<sequence length="278" mass="31809">MRHDHLGLAVQLEEYYKVYKVPYPEEVDAWVTDTFHTFPSMTAEAVQKHHLLAESNPHLYWLPQTRELLIVGQHCYFDARTFWVFWGKLLNLVVNPRIAEHGSPGDIALSFHNFDARSWFPKDVDIDSLTIGTDLHSVLPFNLDIGSGSFKGSVGATDDNFKGLRNMFAKDYLGLDAINQLFKAFFLPGMPISTFPNFSSLGVAERFLRSSFGDPLCRSITIKDTYTVNHSMLEGMSCVSIWTWRERFQIAVTFNEAYHTEMFLRLMKDSCDTMLTGL</sequence>
<evidence type="ECO:0000313" key="1">
    <source>
        <dbReference type="EMBL" id="KAK4235461.1"/>
    </source>
</evidence>
<organism evidence="1 2">
    <name type="scientific">Achaetomium macrosporum</name>
    <dbReference type="NCBI Taxonomy" id="79813"/>
    <lineage>
        <taxon>Eukaryota</taxon>
        <taxon>Fungi</taxon>
        <taxon>Dikarya</taxon>
        <taxon>Ascomycota</taxon>
        <taxon>Pezizomycotina</taxon>
        <taxon>Sordariomycetes</taxon>
        <taxon>Sordariomycetidae</taxon>
        <taxon>Sordariales</taxon>
        <taxon>Chaetomiaceae</taxon>
        <taxon>Achaetomium</taxon>
    </lineage>
</organism>
<evidence type="ECO:0000313" key="2">
    <source>
        <dbReference type="Proteomes" id="UP001303760"/>
    </source>
</evidence>
<reference evidence="1" key="2">
    <citation type="submission" date="2023-05" db="EMBL/GenBank/DDBJ databases">
        <authorList>
            <consortium name="Lawrence Berkeley National Laboratory"/>
            <person name="Steindorff A."/>
            <person name="Hensen N."/>
            <person name="Bonometti L."/>
            <person name="Westerberg I."/>
            <person name="Brannstrom I.O."/>
            <person name="Guillou S."/>
            <person name="Cros-Aarteil S."/>
            <person name="Calhoun S."/>
            <person name="Haridas S."/>
            <person name="Kuo A."/>
            <person name="Mondo S."/>
            <person name="Pangilinan J."/>
            <person name="Riley R."/>
            <person name="Labutti K."/>
            <person name="Andreopoulos B."/>
            <person name="Lipzen A."/>
            <person name="Chen C."/>
            <person name="Yanf M."/>
            <person name="Daum C."/>
            <person name="Ng V."/>
            <person name="Clum A."/>
            <person name="Ohm R."/>
            <person name="Martin F."/>
            <person name="Silar P."/>
            <person name="Natvig D."/>
            <person name="Lalanne C."/>
            <person name="Gautier V."/>
            <person name="Ament-Velasquez S.L."/>
            <person name="Kruys A."/>
            <person name="Hutchinson M.I."/>
            <person name="Powell A.J."/>
            <person name="Barry K."/>
            <person name="Miller A.N."/>
            <person name="Grigoriev I.V."/>
            <person name="Debuchy R."/>
            <person name="Gladieux P."/>
            <person name="Thoren M.H."/>
            <person name="Johannesson H."/>
        </authorList>
    </citation>
    <scope>NUCLEOTIDE SEQUENCE</scope>
    <source>
        <strain evidence="1">CBS 532.94</strain>
    </source>
</reference>
<keyword evidence="2" id="KW-1185">Reference proteome</keyword>
<dbReference type="EMBL" id="MU860266">
    <property type="protein sequence ID" value="KAK4235461.1"/>
    <property type="molecule type" value="Genomic_DNA"/>
</dbReference>
<proteinExistence type="predicted"/>
<name>A0AAN7C4W5_9PEZI</name>
<dbReference type="AlphaFoldDB" id="A0AAN7C4W5"/>
<accession>A0AAN7C4W5</accession>
<dbReference type="InterPro" id="IPR023213">
    <property type="entry name" value="CAT-like_dom_sf"/>
</dbReference>
<dbReference type="Proteomes" id="UP001303760">
    <property type="component" value="Unassembled WGS sequence"/>
</dbReference>
<comment type="caution">
    <text evidence="1">The sequence shown here is derived from an EMBL/GenBank/DDBJ whole genome shotgun (WGS) entry which is preliminary data.</text>
</comment>
<protein>
    <submittedName>
        <fullName evidence="1">Uncharacterized protein</fullName>
    </submittedName>
</protein>
<reference evidence="1" key="1">
    <citation type="journal article" date="2023" name="Mol. Phylogenet. Evol.">
        <title>Genome-scale phylogeny and comparative genomics of the fungal order Sordariales.</title>
        <authorList>
            <person name="Hensen N."/>
            <person name="Bonometti L."/>
            <person name="Westerberg I."/>
            <person name="Brannstrom I.O."/>
            <person name="Guillou S."/>
            <person name="Cros-Aarteil S."/>
            <person name="Calhoun S."/>
            <person name="Haridas S."/>
            <person name="Kuo A."/>
            <person name="Mondo S."/>
            <person name="Pangilinan J."/>
            <person name="Riley R."/>
            <person name="LaButti K."/>
            <person name="Andreopoulos B."/>
            <person name="Lipzen A."/>
            <person name="Chen C."/>
            <person name="Yan M."/>
            <person name="Daum C."/>
            <person name="Ng V."/>
            <person name="Clum A."/>
            <person name="Steindorff A."/>
            <person name="Ohm R.A."/>
            <person name="Martin F."/>
            <person name="Silar P."/>
            <person name="Natvig D.O."/>
            <person name="Lalanne C."/>
            <person name="Gautier V."/>
            <person name="Ament-Velasquez S.L."/>
            <person name="Kruys A."/>
            <person name="Hutchinson M.I."/>
            <person name="Powell A.J."/>
            <person name="Barry K."/>
            <person name="Miller A.N."/>
            <person name="Grigoriev I.V."/>
            <person name="Debuchy R."/>
            <person name="Gladieux P."/>
            <person name="Hiltunen Thoren M."/>
            <person name="Johannesson H."/>
        </authorList>
    </citation>
    <scope>NUCLEOTIDE SEQUENCE</scope>
    <source>
        <strain evidence="1">CBS 532.94</strain>
    </source>
</reference>
<gene>
    <name evidence="1" type="ORF">C8A03DRAFT_36700</name>
</gene>
<dbReference type="Gene3D" id="3.30.559.10">
    <property type="entry name" value="Chloramphenicol acetyltransferase-like domain"/>
    <property type="match status" value="1"/>
</dbReference>